<dbReference type="EMBL" id="BMFY01000001">
    <property type="protein sequence ID" value="GGA04051.1"/>
    <property type="molecule type" value="Genomic_DNA"/>
</dbReference>
<evidence type="ECO:0000259" key="1">
    <source>
        <dbReference type="Pfam" id="PF00903"/>
    </source>
</evidence>
<reference evidence="2" key="1">
    <citation type="journal article" date="2014" name="Int. J. Syst. Evol. Microbiol.">
        <title>Complete genome sequence of Corynebacterium casei LMG S-19264T (=DSM 44701T), isolated from a smear-ripened cheese.</title>
        <authorList>
            <consortium name="US DOE Joint Genome Institute (JGI-PGF)"/>
            <person name="Walter F."/>
            <person name="Albersmeier A."/>
            <person name="Kalinowski J."/>
            <person name="Ruckert C."/>
        </authorList>
    </citation>
    <scope>NUCLEOTIDE SEQUENCE</scope>
    <source>
        <strain evidence="2">CGMCC 1.12785</strain>
    </source>
</reference>
<gene>
    <name evidence="2" type="ORF">GCM10011333_03550</name>
</gene>
<reference evidence="2" key="2">
    <citation type="submission" date="2020-09" db="EMBL/GenBank/DDBJ databases">
        <authorList>
            <person name="Sun Q."/>
            <person name="Zhou Y."/>
        </authorList>
    </citation>
    <scope>NUCLEOTIDE SEQUENCE</scope>
    <source>
        <strain evidence="2">CGMCC 1.12785</strain>
    </source>
</reference>
<dbReference type="CDD" id="cd06588">
    <property type="entry name" value="PhnB_like"/>
    <property type="match status" value="1"/>
</dbReference>
<proteinExistence type="predicted"/>
<dbReference type="Gene3D" id="3.10.180.10">
    <property type="entry name" value="2,3-Dihydroxybiphenyl 1,2-Dioxygenase, domain 1"/>
    <property type="match status" value="1"/>
</dbReference>
<dbReference type="InterPro" id="IPR004360">
    <property type="entry name" value="Glyas_Fos-R_dOase_dom"/>
</dbReference>
<organism evidence="2 3">
    <name type="scientific">Sediminivirga luteola</name>
    <dbReference type="NCBI Taxonomy" id="1774748"/>
    <lineage>
        <taxon>Bacteria</taxon>
        <taxon>Bacillati</taxon>
        <taxon>Actinomycetota</taxon>
        <taxon>Actinomycetes</taxon>
        <taxon>Micrococcales</taxon>
        <taxon>Brevibacteriaceae</taxon>
        <taxon>Sediminivirga</taxon>
    </lineage>
</organism>
<dbReference type="Pfam" id="PF00903">
    <property type="entry name" value="Glyoxalase"/>
    <property type="match status" value="1"/>
</dbReference>
<dbReference type="SUPFAM" id="SSF54593">
    <property type="entry name" value="Glyoxalase/Bleomycin resistance protein/Dihydroxybiphenyl dioxygenase"/>
    <property type="match status" value="1"/>
</dbReference>
<comment type="caution">
    <text evidence="2">The sequence shown here is derived from an EMBL/GenBank/DDBJ whole genome shotgun (WGS) entry which is preliminary data.</text>
</comment>
<dbReference type="RefSeq" id="WP_188549189.1">
    <property type="nucleotide sequence ID" value="NZ_BMFY01000001.1"/>
</dbReference>
<protein>
    <submittedName>
        <fullName evidence="2">VOC family protein</fullName>
    </submittedName>
</protein>
<dbReference type="InterPro" id="IPR028973">
    <property type="entry name" value="PhnB-like"/>
</dbReference>
<dbReference type="InterPro" id="IPR029068">
    <property type="entry name" value="Glyas_Bleomycin-R_OHBP_Dase"/>
</dbReference>
<keyword evidence="3" id="KW-1185">Reference proteome</keyword>
<evidence type="ECO:0000313" key="3">
    <source>
        <dbReference type="Proteomes" id="UP000616114"/>
    </source>
</evidence>
<dbReference type="PANTHER" id="PTHR33990:SF1">
    <property type="entry name" value="PROTEIN YJDN"/>
    <property type="match status" value="1"/>
</dbReference>
<feature type="domain" description="Glyoxalase/fosfomycin resistance/dioxygenase" evidence="1">
    <location>
        <begin position="11"/>
        <end position="133"/>
    </location>
</feature>
<dbReference type="PANTHER" id="PTHR33990">
    <property type="entry name" value="PROTEIN YJDN-RELATED"/>
    <property type="match status" value="1"/>
</dbReference>
<accession>A0A8J2TVK5</accession>
<name>A0A8J2TVK5_9MICO</name>
<dbReference type="Proteomes" id="UP000616114">
    <property type="component" value="Unassembled WGS sequence"/>
</dbReference>
<evidence type="ECO:0000313" key="2">
    <source>
        <dbReference type="EMBL" id="GGA04051.1"/>
    </source>
</evidence>
<sequence>MAIGMTPYLQFPGTAREALELYHSVFGGELGFMTYAEGMGEDGEGRDRIMHGSLYIDRGIHLMAADLPEGMPGNGLGTVALSVSEANARENGTIEDWWAKLSPHAEVTMPLETAPWGDKFGMLKDTFGVEWMFNTAEGDSGSSATP</sequence>
<dbReference type="AlphaFoldDB" id="A0A8J2TVK5"/>